<gene>
    <name evidence="2" type="ORF">C5O00_13570</name>
</gene>
<dbReference type="OrthoDB" id="9811006at2"/>
<organism evidence="2 3">
    <name type="scientific">Pukyongia salina</name>
    <dbReference type="NCBI Taxonomy" id="2094025"/>
    <lineage>
        <taxon>Bacteria</taxon>
        <taxon>Pseudomonadati</taxon>
        <taxon>Bacteroidota</taxon>
        <taxon>Flavobacteriia</taxon>
        <taxon>Flavobacteriales</taxon>
        <taxon>Flavobacteriaceae</taxon>
        <taxon>Pukyongia</taxon>
    </lineage>
</organism>
<evidence type="ECO:0000259" key="1">
    <source>
        <dbReference type="SMART" id="SM00867"/>
    </source>
</evidence>
<dbReference type="Gene3D" id="2.40.128.110">
    <property type="entry name" value="Lipid/polyisoprenoid-binding, YceI-like"/>
    <property type="match status" value="1"/>
</dbReference>
<dbReference type="Pfam" id="PF04264">
    <property type="entry name" value="YceI"/>
    <property type="match status" value="1"/>
</dbReference>
<dbReference type="PANTHER" id="PTHR34406:SF1">
    <property type="entry name" value="PROTEIN YCEI"/>
    <property type="match status" value="1"/>
</dbReference>
<dbReference type="SMART" id="SM00867">
    <property type="entry name" value="YceI"/>
    <property type="match status" value="1"/>
</dbReference>
<dbReference type="KEGG" id="aue:C5O00_13570"/>
<dbReference type="SUPFAM" id="SSF101874">
    <property type="entry name" value="YceI-like"/>
    <property type="match status" value="1"/>
</dbReference>
<feature type="domain" description="Lipid/polyisoprenoid-binding YceI-like" evidence="1">
    <location>
        <begin position="35"/>
        <end position="200"/>
    </location>
</feature>
<protein>
    <recommendedName>
        <fullName evidence="1">Lipid/polyisoprenoid-binding YceI-like domain-containing protein</fullName>
    </recommendedName>
</protein>
<dbReference type="EMBL" id="CP027062">
    <property type="protein sequence ID" value="AVI52128.1"/>
    <property type="molecule type" value="Genomic_DNA"/>
</dbReference>
<name>A0A2S0HZT5_9FLAO</name>
<reference evidence="2 3" key="1">
    <citation type="submission" date="2018-02" db="EMBL/GenBank/DDBJ databases">
        <title>Genomic analysis of the strain RR4-38 isolated from a seawater recirculating aquaculture system.</title>
        <authorList>
            <person name="Kim Y.-S."/>
            <person name="Jang Y.H."/>
            <person name="Kim K.-H."/>
        </authorList>
    </citation>
    <scope>NUCLEOTIDE SEQUENCE [LARGE SCALE GENOMIC DNA]</scope>
    <source>
        <strain evidence="2 3">RR4-38</strain>
    </source>
</reference>
<dbReference type="RefSeq" id="WP_105217368.1">
    <property type="nucleotide sequence ID" value="NZ_CP027062.1"/>
</dbReference>
<dbReference type="PANTHER" id="PTHR34406">
    <property type="entry name" value="PROTEIN YCEI"/>
    <property type="match status" value="1"/>
</dbReference>
<sequence length="208" mass="23634">MKTYEHKSKYRHLVLLLAISVTLLSFIGNPVEIRKLTAETNHSTLLFSVPISNGITRITGKFNEYTIDLDYVDEDFTKSTLTATIKVESIDTGISGRDEHLRSADFFNTEVYPEISFRSKRIEKTEQGYIAIGEFSMHGVTKEIQLPFVITGVDGDNTIGISSRLSIDRTDYGVGNDFKHTAIENFISNKIDVEIDFWTKKRKTPKKE</sequence>
<dbReference type="AlphaFoldDB" id="A0A2S0HZT5"/>
<proteinExistence type="predicted"/>
<dbReference type="InterPro" id="IPR036761">
    <property type="entry name" value="TTHA0802/YceI-like_sf"/>
</dbReference>
<evidence type="ECO:0000313" key="2">
    <source>
        <dbReference type="EMBL" id="AVI52128.1"/>
    </source>
</evidence>
<keyword evidence="3" id="KW-1185">Reference proteome</keyword>
<accession>A0A2S0HZT5</accession>
<dbReference type="Proteomes" id="UP000238442">
    <property type="component" value="Chromosome"/>
</dbReference>
<evidence type="ECO:0000313" key="3">
    <source>
        <dbReference type="Proteomes" id="UP000238442"/>
    </source>
</evidence>
<dbReference type="InterPro" id="IPR007372">
    <property type="entry name" value="Lipid/polyisoprenoid-bd_YceI"/>
</dbReference>